<keyword evidence="2" id="KW-0328">Glycosyltransferase</keyword>
<evidence type="ECO:0000256" key="3">
    <source>
        <dbReference type="ARBA" id="ARBA00022679"/>
    </source>
</evidence>
<evidence type="ECO:0000256" key="2">
    <source>
        <dbReference type="ARBA" id="ARBA00022676"/>
    </source>
</evidence>
<dbReference type="Proteomes" id="UP000245429">
    <property type="component" value="Chromosome"/>
</dbReference>
<gene>
    <name evidence="6" type="ORF">DI487_10935</name>
</gene>
<sequence>MTLLLNTLLIGLGVITFIQLIYYVFIFGKFSFAKPQVPNPKKLPVSVIVCAKNEAENIKKYIALLLSQNYPAYELVLIDDASSDETRDLFEAIAKQHDFVKLVKVDNNEAFWGNKKYALTLGIKAAKNEYLLFTDADCYPQSQNWITEMTAHFSATKTIVLGYGAYDKIKNSFLNKIIRFETLLTATQYFAWAKAGKPYMGVGRNLAYKKEEFFRVRGFMDHMQVRSGDDDLFINQAATGSNTNICFSEAGFTYSMPKTRFKEWFNQKRRHVSTAKLYKPFDKFQLGSFFISQFLFLVLAVLLLAFQFQWMIVTGIIVFRYIFAWLSLGFAAGKLKEKDVMYWFPFIEIFLIFTQINVFITNIFSKPVHWK</sequence>
<proteinExistence type="inferred from homology"/>
<dbReference type="GO" id="GO:0016757">
    <property type="term" value="F:glycosyltransferase activity"/>
    <property type="evidence" value="ECO:0007669"/>
    <property type="project" value="UniProtKB-KW"/>
</dbReference>
<dbReference type="RefSeq" id="WP_109569676.1">
    <property type="nucleotide sequence ID" value="NZ_CP029463.1"/>
</dbReference>
<evidence type="ECO:0000256" key="4">
    <source>
        <dbReference type="SAM" id="Phobius"/>
    </source>
</evidence>
<dbReference type="EMBL" id="CP029463">
    <property type="protein sequence ID" value="AWM14316.1"/>
    <property type="molecule type" value="Genomic_DNA"/>
</dbReference>
<dbReference type="OrthoDB" id="9800276at2"/>
<dbReference type="AlphaFoldDB" id="A0A2U8QWS0"/>
<keyword evidence="7" id="KW-1185">Reference proteome</keyword>
<feature type="transmembrane region" description="Helical" evidence="4">
    <location>
        <begin position="6"/>
        <end position="26"/>
    </location>
</feature>
<dbReference type="PANTHER" id="PTHR43630:SF1">
    <property type="entry name" value="POLY-BETA-1,6-N-ACETYL-D-GLUCOSAMINE SYNTHASE"/>
    <property type="match status" value="1"/>
</dbReference>
<reference evidence="6 7" key="1">
    <citation type="submission" date="2018-05" db="EMBL/GenBank/DDBJ databases">
        <title>Flavobacterium sp. MEBiC07310.</title>
        <authorList>
            <person name="Baek K."/>
        </authorList>
    </citation>
    <scope>NUCLEOTIDE SEQUENCE [LARGE SCALE GENOMIC DNA]</scope>
    <source>
        <strain evidence="6 7">MEBiC07310</strain>
    </source>
</reference>
<dbReference type="Pfam" id="PF00535">
    <property type="entry name" value="Glycos_transf_2"/>
    <property type="match status" value="1"/>
</dbReference>
<dbReference type="SUPFAM" id="SSF53448">
    <property type="entry name" value="Nucleotide-diphospho-sugar transferases"/>
    <property type="match status" value="1"/>
</dbReference>
<keyword evidence="4" id="KW-1133">Transmembrane helix</keyword>
<dbReference type="InterPro" id="IPR001173">
    <property type="entry name" value="Glyco_trans_2-like"/>
</dbReference>
<accession>A0A2U8QWS0</accession>
<organism evidence="6 7">
    <name type="scientific">Flavobacterium sediminis</name>
    <dbReference type="NCBI Taxonomy" id="2201181"/>
    <lineage>
        <taxon>Bacteria</taxon>
        <taxon>Pseudomonadati</taxon>
        <taxon>Bacteroidota</taxon>
        <taxon>Flavobacteriia</taxon>
        <taxon>Flavobacteriales</taxon>
        <taxon>Flavobacteriaceae</taxon>
        <taxon>Flavobacterium</taxon>
    </lineage>
</organism>
<dbReference type="InterPro" id="IPR029044">
    <property type="entry name" value="Nucleotide-diphossugar_trans"/>
</dbReference>
<comment type="similarity">
    <text evidence="1">Belongs to the glycosyltransferase 2 family.</text>
</comment>
<dbReference type="KEGG" id="fse:DI487_10935"/>
<dbReference type="PANTHER" id="PTHR43630">
    <property type="entry name" value="POLY-BETA-1,6-N-ACETYL-D-GLUCOSAMINE SYNTHASE"/>
    <property type="match status" value="1"/>
</dbReference>
<feature type="transmembrane region" description="Helical" evidence="4">
    <location>
        <begin position="286"/>
        <end position="306"/>
    </location>
</feature>
<keyword evidence="3 6" id="KW-0808">Transferase</keyword>
<evidence type="ECO:0000256" key="1">
    <source>
        <dbReference type="ARBA" id="ARBA00006739"/>
    </source>
</evidence>
<keyword evidence="4" id="KW-0812">Transmembrane</keyword>
<name>A0A2U8QWS0_9FLAO</name>
<keyword evidence="4" id="KW-0472">Membrane</keyword>
<dbReference type="Gene3D" id="3.90.550.10">
    <property type="entry name" value="Spore Coat Polysaccharide Biosynthesis Protein SpsA, Chain A"/>
    <property type="match status" value="1"/>
</dbReference>
<protein>
    <submittedName>
        <fullName evidence="6">Glycosyl transferase family 2</fullName>
    </submittedName>
</protein>
<evidence type="ECO:0000313" key="6">
    <source>
        <dbReference type="EMBL" id="AWM14316.1"/>
    </source>
</evidence>
<feature type="domain" description="Glycosyltransferase 2-like" evidence="5">
    <location>
        <begin position="46"/>
        <end position="179"/>
    </location>
</feature>
<feature type="transmembrane region" description="Helical" evidence="4">
    <location>
        <begin position="340"/>
        <end position="364"/>
    </location>
</feature>
<evidence type="ECO:0000259" key="5">
    <source>
        <dbReference type="Pfam" id="PF00535"/>
    </source>
</evidence>
<feature type="transmembrane region" description="Helical" evidence="4">
    <location>
        <begin position="312"/>
        <end position="333"/>
    </location>
</feature>
<evidence type="ECO:0000313" key="7">
    <source>
        <dbReference type="Proteomes" id="UP000245429"/>
    </source>
</evidence>